<dbReference type="InterPro" id="IPR029062">
    <property type="entry name" value="Class_I_gatase-like"/>
</dbReference>
<keyword evidence="4" id="KW-0720">Serine protease</keyword>
<organism evidence="5 6">
    <name type="scientific">Frondihabitans peucedani</name>
    <dbReference type="NCBI Taxonomy" id="598626"/>
    <lineage>
        <taxon>Bacteria</taxon>
        <taxon>Bacillati</taxon>
        <taxon>Actinomycetota</taxon>
        <taxon>Actinomycetes</taxon>
        <taxon>Micrococcales</taxon>
        <taxon>Microbacteriaceae</taxon>
        <taxon>Frondihabitans</taxon>
    </lineage>
</organism>
<dbReference type="Gene3D" id="3.40.50.880">
    <property type="match status" value="1"/>
</dbReference>
<accession>A0ABP8E6S1</accession>
<name>A0ABP8E6S1_9MICO</name>
<protein>
    <submittedName>
        <fullName evidence="5">Peptidase E</fullName>
    </submittedName>
</protein>
<evidence type="ECO:0000256" key="2">
    <source>
        <dbReference type="ARBA" id="ARBA00022670"/>
    </source>
</evidence>
<dbReference type="EMBL" id="BAABAU010000012">
    <property type="protein sequence ID" value="GAA4267872.1"/>
    <property type="molecule type" value="Genomic_DNA"/>
</dbReference>
<keyword evidence="3" id="KW-0378">Hydrolase</keyword>
<evidence type="ECO:0000256" key="4">
    <source>
        <dbReference type="ARBA" id="ARBA00022825"/>
    </source>
</evidence>
<comment type="caution">
    <text evidence="5">The sequence shown here is derived from an EMBL/GenBank/DDBJ whole genome shotgun (WGS) entry which is preliminary data.</text>
</comment>
<comment type="similarity">
    <text evidence="1">Belongs to the peptidase S51 family.</text>
</comment>
<dbReference type="PANTHER" id="PTHR20842">
    <property type="entry name" value="PROTEASE S51 ALPHA-ASPARTYL DIPEPTIDASE"/>
    <property type="match status" value="1"/>
</dbReference>
<evidence type="ECO:0000256" key="3">
    <source>
        <dbReference type="ARBA" id="ARBA00022801"/>
    </source>
</evidence>
<gene>
    <name evidence="5" type="ORF">GCM10022256_34840</name>
</gene>
<dbReference type="RefSeq" id="WP_344798583.1">
    <property type="nucleotide sequence ID" value="NZ_BAABAU010000012.1"/>
</dbReference>
<dbReference type="InterPro" id="IPR005320">
    <property type="entry name" value="Peptidase_S51"/>
</dbReference>
<dbReference type="SUPFAM" id="SSF52317">
    <property type="entry name" value="Class I glutamine amidotransferase-like"/>
    <property type="match status" value="1"/>
</dbReference>
<evidence type="ECO:0000256" key="1">
    <source>
        <dbReference type="ARBA" id="ARBA00006534"/>
    </source>
</evidence>
<dbReference type="Pfam" id="PF03575">
    <property type="entry name" value="Peptidase_S51"/>
    <property type="match status" value="1"/>
</dbReference>
<dbReference type="Proteomes" id="UP001501594">
    <property type="component" value="Unassembled WGS sequence"/>
</dbReference>
<reference evidence="6" key="1">
    <citation type="journal article" date="2019" name="Int. J. Syst. Evol. Microbiol.">
        <title>The Global Catalogue of Microorganisms (GCM) 10K type strain sequencing project: providing services to taxonomists for standard genome sequencing and annotation.</title>
        <authorList>
            <consortium name="The Broad Institute Genomics Platform"/>
            <consortium name="The Broad Institute Genome Sequencing Center for Infectious Disease"/>
            <person name="Wu L."/>
            <person name="Ma J."/>
        </authorList>
    </citation>
    <scope>NUCLEOTIDE SEQUENCE [LARGE SCALE GENOMIC DNA]</scope>
    <source>
        <strain evidence="6">JCM 17442</strain>
    </source>
</reference>
<keyword evidence="2" id="KW-0645">Protease</keyword>
<keyword evidence="6" id="KW-1185">Reference proteome</keyword>
<evidence type="ECO:0000313" key="5">
    <source>
        <dbReference type="EMBL" id="GAA4267872.1"/>
    </source>
</evidence>
<dbReference type="CDD" id="cd03146">
    <property type="entry name" value="GAT1_Peptidase_E"/>
    <property type="match status" value="1"/>
</dbReference>
<dbReference type="PANTHER" id="PTHR20842:SF0">
    <property type="entry name" value="ALPHA-ASPARTYL DIPEPTIDASE"/>
    <property type="match status" value="1"/>
</dbReference>
<evidence type="ECO:0000313" key="6">
    <source>
        <dbReference type="Proteomes" id="UP001501594"/>
    </source>
</evidence>
<sequence length="239" mass="25187">MPVPRILAASTGFTTDARGDWTPSPLVRAAIDLTPHPARARMAYLGTARGDRIQDAALVYGAFADTDVRVKVVTLLPQPNVSDLRETLLSQDVIYVGGGSVAGLLALWRLHGLDGILREAWESGIVLTGASAGSLCWHTGGPTDSFGPELRVITDGLGFLPFGNGVHYDSEPVRRPLLQSAVASGQLPLSFATDNGAALLYEGTELADVLADSDGPTGYRVERIDGVAVETRLAARVLA</sequence>
<proteinExistence type="inferred from homology"/>